<feature type="region of interest" description="Disordered" evidence="2">
    <location>
        <begin position="165"/>
        <end position="187"/>
    </location>
</feature>
<dbReference type="GO" id="GO:0005615">
    <property type="term" value="C:extracellular space"/>
    <property type="evidence" value="ECO:0007669"/>
    <property type="project" value="TreeGrafter"/>
</dbReference>
<dbReference type="PANTHER" id="PTHR15531">
    <property type="entry name" value="PROSAAS"/>
    <property type="match status" value="1"/>
</dbReference>
<dbReference type="OrthoDB" id="8962476at2759"/>
<keyword evidence="3" id="KW-0732">Signal</keyword>
<dbReference type="InterPro" id="IPR010832">
    <property type="entry name" value="ProSAAS"/>
</dbReference>
<evidence type="ECO:0000256" key="2">
    <source>
        <dbReference type="SAM" id="MobiDB-lite"/>
    </source>
</evidence>
<dbReference type="Pfam" id="PF07259">
    <property type="entry name" value="ProSAAS"/>
    <property type="match status" value="1"/>
</dbReference>
<dbReference type="GO" id="GO:0004866">
    <property type="term" value="F:endopeptidase inhibitor activity"/>
    <property type="evidence" value="ECO:0007669"/>
    <property type="project" value="InterPro"/>
</dbReference>
<organism evidence="4 5">
    <name type="scientific">Orycteropus afer afer</name>
    <dbReference type="NCBI Taxonomy" id="1230840"/>
    <lineage>
        <taxon>Eukaryota</taxon>
        <taxon>Metazoa</taxon>
        <taxon>Chordata</taxon>
        <taxon>Craniata</taxon>
        <taxon>Vertebrata</taxon>
        <taxon>Euteleostomi</taxon>
        <taxon>Mammalia</taxon>
        <taxon>Eutheria</taxon>
        <taxon>Afrotheria</taxon>
        <taxon>Tubulidentata</taxon>
        <taxon>Orycteropodidae</taxon>
        <taxon>Orycteropus</taxon>
    </lineage>
</organism>
<evidence type="ECO:0000256" key="3">
    <source>
        <dbReference type="SAM" id="SignalP"/>
    </source>
</evidence>
<feature type="compositionally biased region" description="Acidic residues" evidence="2">
    <location>
        <begin position="177"/>
        <end position="187"/>
    </location>
</feature>
<feature type="coiled-coil region" evidence="1">
    <location>
        <begin position="76"/>
        <end position="108"/>
    </location>
</feature>
<keyword evidence="1" id="KW-0175">Coiled coil</keyword>
<dbReference type="RefSeq" id="XP_007956087.1">
    <property type="nucleotide sequence ID" value="XM_007957896.1"/>
</dbReference>
<accession>A0A8B7B939</accession>
<name>A0A8B7B939_ORYAF</name>
<dbReference type="Proteomes" id="UP000694850">
    <property type="component" value="Unplaced"/>
</dbReference>
<proteinExistence type="predicted"/>
<evidence type="ECO:0000313" key="4">
    <source>
        <dbReference type="Proteomes" id="UP000694850"/>
    </source>
</evidence>
<keyword evidence="4" id="KW-1185">Reference proteome</keyword>
<evidence type="ECO:0000313" key="5">
    <source>
        <dbReference type="RefSeq" id="XP_007956087.1"/>
    </source>
</evidence>
<dbReference type="CTD" id="27344"/>
<dbReference type="GeneID" id="103211919"/>
<reference evidence="5" key="1">
    <citation type="submission" date="2025-08" db="UniProtKB">
        <authorList>
            <consortium name="RefSeq"/>
        </authorList>
    </citation>
    <scope>IDENTIFICATION</scope>
</reference>
<protein>
    <submittedName>
        <fullName evidence="5">ProSAAS</fullName>
    </submittedName>
</protein>
<dbReference type="AlphaFoldDB" id="A0A8B7B939"/>
<evidence type="ECO:0000256" key="1">
    <source>
        <dbReference type="SAM" id="Coils"/>
    </source>
</evidence>
<gene>
    <name evidence="5" type="primary">PCSK1N</name>
</gene>
<sequence length="258" mass="27380">MAGSPLLHRPRAGGVGILVLLLLGLLRPPSVLGARPVKEPRGLGAPSPPMAEAGVPRRFRRAVTRGETAGAMQELARALAHLLEAERQERARAEAQEAEDQQARVLAQLLRLWGAPRTSDPGLALDDDPDAPAAQLARALLRARLDPAALAAQLVPAPASVLRIRPPAYDDGPTGLDAEDAGDESPDVDPELLRYLLGRLLTGSPDSEAMAAPRRLRRAANQDLGPEVPPEGVLGALLRVKRLETPAPQAPVRRLLPP</sequence>
<feature type="chain" id="PRO_5033995336" evidence="3">
    <location>
        <begin position="34"/>
        <end position="258"/>
    </location>
</feature>
<dbReference type="PANTHER" id="PTHR15531:SF0">
    <property type="entry name" value="PROSAAS"/>
    <property type="match status" value="1"/>
</dbReference>
<feature type="signal peptide" evidence="3">
    <location>
        <begin position="1"/>
        <end position="33"/>
    </location>
</feature>